<dbReference type="InterPro" id="IPR056150">
    <property type="entry name" value="WD40_CDC20-Fz"/>
</dbReference>
<keyword evidence="3" id="KW-0132">Cell division</keyword>
<feature type="region of interest" description="Disordered" evidence="8">
    <location>
        <begin position="1"/>
        <end position="21"/>
    </location>
</feature>
<keyword evidence="11" id="KW-1185">Reference proteome</keyword>
<dbReference type="OMA" id="DMDMAYF"/>
<dbReference type="InterPro" id="IPR019775">
    <property type="entry name" value="WD40_repeat_CS"/>
</dbReference>
<dbReference type="STRING" id="4537.A0A0E0LYP0"/>
<evidence type="ECO:0000313" key="10">
    <source>
        <dbReference type="EnsemblPlants" id="OPUNC09G01550.1"/>
    </source>
</evidence>
<dbReference type="SUPFAM" id="SSF50978">
    <property type="entry name" value="WD40 repeat-like"/>
    <property type="match status" value="1"/>
</dbReference>
<keyword evidence="4" id="KW-0677">Repeat</keyword>
<dbReference type="HOGENOM" id="CLU_014831_6_1_1"/>
<dbReference type="Proteomes" id="UP000026962">
    <property type="component" value="Chromosome 9"/>
</dbReference>
<evidence type="ECO:0000256" key="7">
    <source>
        <dbReference type="PROSITE-ProRule" id="PRU00221"/>
    </source>
</evidence>
<dbReference type="InterPro" id="IPR033010">
    <property type="entry name" value="Cdc20/Fizzy"/>
</dbReference>
<keyword evidence="2 7" id="KW-0853">WD repeat</keyword>
<keyword evidence="6" id="KW-0131">Cell cycle</keyword>
<protein>
    <recommendedName>
        <fullName evidence="9">CDC20/Fizzy WD40 domain-containing protein</fullName>
    </recommendedName>
</protein>
<accession>A0A0E0LYP0</accession>
<evidence type="ECO:0000256" key="6">
    <source>
        <dbReference type="ARBA" id="ARBA00023306"/>
    </source>
</evidence>
<dbReference type="PROSITE" id="PS50082">
    <property type="entry name" value="WD_REPEATS_2"/>
    <property type="match status" value="3"/>
</dbReference>
<dbReference type="GO" id="GO:0010997">
    <property type="term" value="F:anaphase-promoting complex binding"/>
    <property type="evidence" value="ECO:0007669"/>
    <property type="project" value="InterPro"/>
</dbReference>
<dbReference type="Pfam" id="PF24807">
    <property type="entry name" value="WD40_CDC20-Fz"/>
    <property type="match status" value="1"/>
</dbReference>
<feature type="repeat" description="WD" evidence="7">
    <location>
        <begin position="280"/>
        <end position="321"/>
    </location>
</feature>
<reference evidence="10" key="2">
    <citation type="submission" date="2018-05" db="EMBL/GenBank/DDBJ databases">
        <title>OpunRS2 (Oryza punctata Reference Sequence Version 2).</title>
        <authorList>
            <person name="Zhang J."/>
            <person name="Kudrna D."/>
            <person name="Lee S."/>
            <person name="Talag J."/>
            <person name="Welchert J."/>
            <person name="Wing R.A."/>
        </authorList>
    </citation>
    <scope>NUCLEOTIDE SEQUENCE [LARGE SCALE GENOMIC DNA]</scope>
</reference>
<dbReference type="PANTHER" id="PTHR19918:SF12">
    <property type="entry name" value="OS09G0242300 PROTEIN"/>
    <property type="match status" value="1"/>
</dbReference>
<dbReference type="GO" id="GO:0051301">
    <property type="term" value="P:cell division"/>
    <property type="evidence" value="ECO:0007669"/>
    <property type="project" value="UniProtKB-KW"/>
</dbReference>
<sequence>MEAPRSGSFPTAKRCRLVPRPPPAPLEVAGARGPYMPPLCTKSKNPSAKCYGDRFIPDRSAMDMDMAYFLLTEPKKEKENTDMLSPAEEAYKRLLAEKLLNNRSRILTFRNKPPEPEGMVQQLFYETLTSSQTKPARKRRHIPQFSERTLDAPGIVDDFYLNILDWGCKNVMSIALGNTLYLWNSADGSITDLVTIDEDDGPITSVSWSCDGQRIAVGLNSSDIQLWDTSSNRMLRTLHGVHQSRVGSLAWNKNILTTGGMDGNIVNNDVRMRSHVVQIYRGHKDEVCGLRWSGSGQQLASGGNDNLVHIWDVSMASSNPSLGHNRWLHRFGDHLAAVKALAWCPFQSNLLASGGGGDDRHIRFWNTHTGLCLNSVCALLWNKNEKELLSAHGYVQNSLALWKYPSMVKLAELEDHTARVLCLAQSPDGFTVASVAADETLRLWQIFGTSEDVKPVVKTDNVRVGPWGTDCSYFQGLIALVV</sequence>
<dbReference type="SMART" id="SM00320">
    <property type="entry name" value="WD40"/>
    <property type="match status" value="5"/>
</dbReference>
<dbReference type="GO" id="GO:1990757">
    <property type="term" value="F:ubiquitin ligase activator activity"/>
    <property type="evidence" value="ECO:0007669"/>
    <property type="project" value="TreeGrafter"/>
</dbReference>
<dbReference type="GO" id="GO:1905786">
    <property type="term" value="P:positive regulation of anaphase-promoting complex-dependent catabolic process"/>
    <property type="evidence" value="ECO:0007669"/>
    <property type="project" value="TreeGrafter"/>
</dbReference>
<comment type="similarity">
    <text evidence="1">Belongs to the WD repeat CDC20/Fizzy family.</text>
</comment>
<evidence type="ECO:0000256" key="5">
    <source>
        <dbReference type="ARBA" id="ARBA00022776"/>
    </source>
</evidence>
<evidence type="ECO:0000313" key="11">
    <source>
        <dbReference type="Proteomes" id="UP000026962"/>
    </source>
</evidence>
<evidence type="ECO:0000256" key="4">
    <source>
        <dbReference type="ARBA" id="ARBA00022737"/>
    </source>
</evidence>
<reference evidence="10" key="1">
    <citation type="submission" date="2015-04" db="UniProtKB">
        <authorList>
            <consortium name="EnsemblPlants"/>
        </authorList>
    </citation>
    <scope>IDENTIFICATION</scope>
</reference>
<dbReference type="InterPro" id="IPR001680">
    <property type="entry name" value="WD40_rpt"/>
</dbReference>
<organism evidence="10">
    <name type="scientific">Oryza punctata</name>
    <name type="common">Red rice</name>
    <dbReference type="NCBI Taxonomy" id="4537"/>
    <lineage>
        <taxon>Eukaryota</taxon>
        <taxon>Viridiplantae</taxon>
        <taxon>Streptophyta</taxon>
        <taxon>Embryophyta</taxon>
        <taxon>Tracheophyta</taxon>
        <taxon>Spermatophyta</taxon>
        <taxon>Magnoliopsida</taxon>
        <taxon>Liliopsida</taxon>
        <taxon>Poales</taxon>
        <taxon>Poaceae</taxon>
        <taxon>BOP clade</taxon>
        <taxon>Oryzoideae</taxon>
        <taxon>Oryzeae</taxon>
        <taxon>Oryzinae</taxon>
        <taxon>Oryza</taxon>
    </lineage>
</organism>
<evidence type="ECO:0000256" key="8">
    <source>
        <dbReference type="SAM" id="MobiDB-lite"/>
    </source>
</evidence>
<dbReference type="PROSITE" id="PS50294">
    <property type="entry name" value="WD_REPEATS_REGION"/>
    <property type="match status" value="2"/>
</dbReference>
<evidence type="ECO:0000256" key="3">
    <source>
        <dbReference type="ARBA" id="ARBA00022618"/>
    </source>
</evidence>
<name>A0A0E0LYP0_ORYPU</name>
<evidence type="ECO:0000256" key="1">
    <source>
        <dbReference type="ARBA" id="ARBA00006445"/>
    </source>
</evidence>
<evidence type="ECO:0000259" key="9">
    <source>
        <dbReference type="Pfam" id="PF24807"/>
    </source>
</evidence>
<dbReference type="EnsemblPlants" id="OPUNC09G01550.1">
    <property type="protein sequence ID" value="OPUNC09G01550.1"/>
    <property type="gene ID" value="OPUNC09G01550"/>
</dbReference>
<dbReference type="Gene3D" id="2.130.10.10">
    <property type="entry name" value="YVTN repeat-like/Quinoprotein amine dehydrogenase"/>
    <property type="match status" value="1"/>
</dbReference>
<dbReference type="GO" id="GO:0031145">
    <property type="term" value="P:anaphase-promoting complex-dependent catabolic process"/>
    <property type="evidence" value="ECO:0007669"/>
    <property type="project" value="TreeGrafter"/>
</dbReference>
<dbReference type="PROSITE" id="PS00678">
    <property type="entry name" value="WD_REPEATS_1"/>
    <property type="match status" value="1"/>
</dbReference>
<dbReference type="GO" id="GO:0005680">
    <property type="term" value="C:anaphase-promoting complex"/>
    <property type="evidence" value="ECO:0007669"/>
    <property type="project" value="TreeGrafter"/>
</dbReference>
<feature type="domain" description="CDC20/Fizzy WD40" evidence="9">
    <location>
        <begin position="150"/>
        <end position="444"/>
    </location>
</feature>
<dbReference type="eggNOG" id="KOG0305">
    <property type="taxonomic scope" value="Eukaryota"/>
</dbReference>
<dbReference type="CDD" id="cd00200">
    <property type="entry name" value="WD40"/>
    <property type="match status" value="1"/>
</dbReference>
<dbReference type="InterPro" id="IPR015943">
    <property type="entry name" value="WD40/YVTN_repeat-like_dom_sf"/>
</dbReference>
<dbReference type="InterPro" id="IPR036322">
    <property type="entry name" value="WD40_repeat_dom_sf"/>
</dbReference>
<keyword evidence="5" id="KW-0498">Mitosis</keyword>
<dbReference type="Gramene" id="OPUNC09G01550.1">
    <property type="protein sequence ID" value="OPUNC09G01550.1"/>
    <property type="gene ID" value="OPUNC09G01550"/>
</dbReference>
<proteinExistence type="inferred from homology"/>
<feature type="repeat" description="WD" evidence="7">
    <location>
        <begin position="196"/>
        <end position="237"/>
    </location>
</feature>
<evidence type="ECO:0000256" key="2">
    <source>
        <dbReference type="ARBA" id="ARBA00022574"/>
    </source>
</evidence>
<feature type="repeat" description="WD" evidence="7">
    <location>
        <begin position="413"/>
        <end position="446"/>
    </location>
</feature>
<dbReference type="AlphaFoldDB" id="A0A0E0LYP0"/>
<dbReference type="PANTHER" id="PTHR19918">
    <property type="entry name" value="CELL DIVISION CYCLE 20 CDC20 FIZZY -RELATED"/>
    <property type="match status" value="1"/>
</dbReference>